<sequence length="233" mass="25325">MHASYQCKYSTRPPLIADPAQSEPQRTGTGTGTGTVWYLTGPNSLSAVAALLSANSNCRAGWYCNPRSSRLPVFLETCKLYGFAASPALFVFLASPRRLVSFASDLLSHLTYSTVSIVASAVPRNSVPADLHPPLTPVLPNIHVFLVPNPVAPTPPQPFSFSPPFNPCHFSVLHRHPPFFSFFQSSLDDSATLANPRLTPSLFLSFFLFLSSLVLLSAVPDTSYAHYTNTPKK</sequence>
<evidence type="ECO:0000313" key="3">
    <source>
        <dbReference type="EMBL" id="QYT04467.1"/>
    </source>
</evidence>
<proteinExistence type="predicted"/>
<protein>
    <submittedName>
        <fullName evidence="3">Uncharacterized protein</fullName>
    </submittedName>
</protein>
<name>A0A8G0LLG3_9HYPO</name>
<evidence type="ECO:0000256" key="1">
    <source>
        <dbReference type="SAM" id="MobiDB-lite"/>
    </source>
</evidence>
<feature type="region of interest" description="Disordered" evidence="1">
    <location>
        <begin position="1"/>
        <end position="31"/>
    </location>
</feature>
<dbReference type="EMBL" id="CP075869">
    <property type="protein sequence ID" value="QYT04467.1"/>
    <property type="molecule type" value="Genomic_DNA"/>
</dbReference>
<keyword evidence="2" id="KW-0812">Transmembrane</keyword>
<keyword evidence="2" id="KW-0472">Membrane</keyword>
<dbReference type="Proteomes" id="UP000826661">
    <property type="component" value="Chromosome VI"/>
</dbReference>
<keyword evidence="4" id="KW-1185">Reference proteome</keyword>
<evidence type="ECO:0000256" key="2">
    <source>
        <dbReference type="SAM" id="Phobius"/>
    </source>
</evidence>
<organism evidence="3 4">
    <name type="scientific">Trichoderma simmonsii</name>
    <dbReference type="NCBI Taxonomy" id="1491479"/>
    <lineage>
        <taxon>Eukaryota</taxon>
        <taxon>Fungi</taxon>
        <taxon>Dikarya</taxon>
        <taxon>Ascomycota</taxon>
        <taxon>Pezizomycotina</taxon>
        <taxon>Sordariomycetes</taxon>
        <taxon>Hypocreomycetidae</taxon>
        <taxon>Hypocreales</taxon>
        <taxon>Hypocreaceae</taxon>
        <taxon>Trichoderma</taxon>
    </lineage>
</organism>
<feature type="transmembrane region" description="Helical" evidence="2">
    <location>
        <begin position="202"/>
        <end position="219"/>
    </location>
</feature>
<gene>
    <name evidence="3" type="ORF">H0G86_011373</name>
</gene>
<dbReference type="AlphaFoldDB" id="A0A8G0LLG3"/>
<accession>A0A8G0LLG3</accession>
<keyword evidence="2" id="KW-1133">Transmembrane helix</keyword>
<reference evidence="3 4" key="1">
    <citation type="journal article" date="2021" name="BMC Genomics">
        <title>Telomere-to-telomere genome assembly of asparaginase-producing Trichoderma simmonsii.</title>
        <authorList>
            <person name="Chung D."/>
            <person name="Kwon Y.M."/>
            <person name="Yang Y."/>
        </authorList>
    </citation>
    <scope>NUCLEOTIDE SEQUENCE [LARGE SCALE GENOMIC DNA]</scope>
    <source>
        <strain evidence="3 4">GH-Sj1</strain>
    </source>
</reference>
<evidence type="ECO:0000313" key="4">
    <source>
        <dbReference type="Proteomes" id="UP000826661"/>
    </source>
</evidence>